<reference evidence="3 4" key="1">
    <citation type="submission" date="2018-06" db="EMBL/GenBank/DDBJ databases">
        <authorList>
            <consortium name="Pathogen Informatics"/>
            <person name="Doyle S."/>
        </authorList>
    </citation>
    <scope>NUCLEOTIDE SEQUENCE [LARGE SCALE GENOMIC DNA]</scope>
    <source>
        <strain evidence="3 4">NCTC11088</strain>
    </source>
</reference>
<name>A0A379D995_9FIRM</name>
<dbReference type="RefSeq" id="WP_040552936.1">
    <property type="nucleotide sequence ID" value="NZ_UGTH01000001.1"/>
</dbReference>
<gene>
    <name evidence="3" type="ORF">NCTC11088_00298</name>
</gene>
<dbReference type="InterPro" id="IPR003675">
    <property type="entry name" value="Rce1/LyrA-like_dom"/>
</dbReference>
<keyword evidence="1" id="KW-0812">Transmembrane</keyword>
<dbReference type="GO" id="GO:0004175">
    <property type="term" value="F:endopeptidase activity"/>
    <property type="evidence" value="ECO:0007669"/>
    <property type="project" value="UniProtKB-ARBA"/>
</dbReference>
<keyword evidence="3" id="KW-0645">Protease</keyword>
<sequence length="232" mass="26425">MKRFYSIAIIYTIIMGIGIFICKNFKDVSYLDSNFINTFMPFLIILAIFSIICYKKCKKKIDEYRPRYTAFMLLFVPVMLISLFTIVQKFELSKSFFIPLIGALLVGLNEELIYRGVIFSNAAEKRGITKAVFISSLTFSLLHAVNILGGLSPASVITQLITTFIAGIFLSLSYKNIKNIWLIVVYHGLWDYISLSGIGKVYPIIDTIIVVLMIIEIIVSLFMLRNIRKNVV</sequence>
<evidence type="ECO:0000313" key="4">
    <source>
        <dbReference type="Proteomes" id="UP000254777"/>
    </source>
</evidence>
<dbReference type="Pfam" id="PF02517">
    <property type="entry name" value="Rce1-like"/>
    <property type="match status" value="1"/>
</dbReference>
<feature type="transmembrane region" description="Helical" evidence="1">
    <location>
        <begin position="7"/>
        <end position="26"/>
    </location>
</feature>
<proteinExistence type="predicted"/>
<feature type="transmembrane region" description="Helical" evidence="1">
    <location>
        <begin position="131"/>
        <end position="148"/>
    </location>
</feature>
<dbReference type="PANTHER" id="PTHR39430">
    <property type="entry name" value="MEMBRANE-ASSOCIATED PROTEASE-RELATED"/>
    <property type="match status" value="1"/>
</dbReference>
<accession>A0A379D995</accession>
<keyword evidence="3" id="KW-0378">Hydrolase</keyword>
<protein>
    <submittedName>
        <fullName evidence="3">CAAX amino terminal protease self- immunity</fullName>
    </submittedName>
</protein>
<dbReference type="PANTHER" id="PTHR39430:SF1">
    <property type="entry name" value="PROTEASE"/>
    <property type="match status" value="1"/>
</dbReference>
<keyword evidence="1" id="KW-0472">Membrane</keyword>
<feature type="transmembrane region" description="Helical" evidence="1">
    <location>
        <begin position="179"/>
        <end position="198"/>
    </location>
</feature>
<feature type="transmembrane region" description="Helical" evidence="1">
    <location>
        <begin position="154"/>
        <end position="172"/>
    </location>
</feature>
<evidence type="ECO:0000259" key="2">
    <source>
        <dbReference type="Pfam" id="PF02517"/>
    </source>
</evidence>
<feature type="domain" description="CAAX prenyl protease 2/Lysostaphin resistance protein A-like" evidence="2">
    <location>
        <begin position="96"/>
        <end position="193"/>
    </location>
</feature>
<evidence type="ECO:0000313" key="3">
    <source>
        <dbReference type="EMBL" id="SUB74548.1"/>
    </source>
</evidence>
<dbReference type="AlphaFoldDB" id="A0A379D995"/>
<keyword evidence="1" id="KW-1133">Transmembrane helix</keyword>
<feature type="transmembrane region" description="Helical" evidence="1">
    <location>
        <begin position="96"/>
        <end position="119"/>
    </location>
</feature>
<feature type="transmembrane region" description="Helical" evidence="1">
    <location>
        <begin position="38"/>
        <end position="57"/>
    </location>
</feature>
<feature type="transmembrane region" description="Helical" evidence="1">
    <location>
        <begin position="204"/>
        <end position="224"/>
    </location>
</feature>
<organism evidence="3 4">
    <name type="scientific">Peptoniphilus indolicus</name>
    <dbReference type="NCBI Taxonomy" id="33030"/>
    <lineage>
        <taxon>Bacteria</taxon>
        <taxon>Bacillati</taxon>
        <taxon>Bacillota</taxon>
        <taxon>Tissierellia</taxon>
        <taxon>Tissierellales</taxon>
        <taxon>Peptoniphilaceae</taxon>
        <taxon>Peptoniphilus</taxon>
    </lineage>
</organism>
<dbReference type="GO" id="GO:0006508">
    <property type="term" value="P:proteolysis"/>
    <property type="evidence" value="ECO:0007669"/>
    <property type="project" value="UniProtKB-KW"/>
</dbReference>
<dbReference type="GO" id="GO:0080120">
    <property type="term" value="P:CAAX-box protein maturation"/>
    <property type="evidence" value="ECO:0007669"/>
    <property type="project" value="UniProtKB-ARBA"/>
</dbReference>
<feature type="transmembrane region" description="Helical" evidence="1">
    <location>
        <begin position="69"/>
        <end position="90"/>
    </location>
</feature>
<dbReference type="Proteomes" id="UP000254777">
    <property type="component" value="Unassembled WGS sequence"/>
</dbReference>
<evidence type="ECO:0000256" key="1">
    <source>
        <dbReference type="SAM" id="Phobius"/>
    </source>
</evidence>
<dbReference type="EMBL" id="UGTH01000001">
    <property type="protein sequence ID" value="SUB74548.1"/>
    <property type="molecule type" value="Genomic_DNA"/>
</dbReference>